<accession>A0AAV7G3E2</accession>
<evidence type="ECO:0000256" key="1">
    <source>
        <dbReference type="SAM" id="Phobius"/>
    </source>
</evidence>
<dbReference type="EMBL" id="JAGFBR010000018">
    <property type="protein sequence ID" value="KAH0450916.1"/>
    <property type="molecule type" value="Genomic_DNA"/>
</dbReference>
<comment type="caution">
    <text evidence="2">The sequence shown here is derived from an EMBL/GenBank/DDBJ whole genome shotgun (WGS) entry which is preliminary data.</text>
</comment>
<gene>
    <name evidence="2" type="ORF">IEQ34_021608</name>
</gene>
<feature type="transmembrane region" description="Helical" evidence="1">
    <location>
        <begin position="212"/>
        <end position="232"/>
    </location>
</feature>
<evidence type="ECO:0000313" key="2">
    <source>
        <dbReference type="EMBL" id="KAH0450916.1"/>
    </source>
</evidence>
<dbReference type="AlphaFoldDB" id="A0AAV7G3E2"/>
<keyword evidence="1" id="KW-0812">Transmembrane</keyword>
<reference evidence="2 3" key="1">
    <citation type="journal article" date="2021" name="Hortic Res">
        <title>Chromosome-scale assembly of the Dendrobium chrysotoxum genome enhances the understanding of orchid evolution.</title>
        <authorList>
            <person name="Zhang Y."/>
            <person name="Zhang G.Q."/>
            <person name="Zhang D."/>
            <person name="Liu X.D."/>
            <person name="Xu X.Y."/>
            <person name="Sun W.H."/>
            <person name="Yu X."/>
            <person name="Zhu X."/>
            <person name="Wang Z.W."/>
            <person name="Zhao X."/>
            <person name="Zhong W.Y."/>
            <person name="Chen H."/>
            <person name="Yin W.L."/>
            <person name="Huang T."/>
            <person name="Niu S.C."/>
            <person name="Liu Z.J."/>
        </authorList>
    </citation>
    <scope>NUCLEOTIDE SEQUENCE [LARGE SCALE GENOMIC DNA]</scope>
    <source>
        <strain evidence="2">Lindl</strain>
    </source>
</reference>
<dbReference type="Proteomes" id="UP000775213">
    <property type="component" value="Unassembled WGS sequence"/>
</dbReference>
<evidence type="ECO:0000313" key="3">
    <source>
        <dbReference type="Proteomes" id="UP000775213"/>
    </source>
</evidence>
<organism evidence="2 3">
    <name type="scientific">Dendrobium chrysotoxum</name>
    <name type="common">Orchid</name>
    <dbReference type="NCBI Taxonomy" id="161865"/>
    <lineage>
        <taxon>Eukaryota</taxon>
        <taxon>Viridiplantae</taxon>
        <taxon>Streptophyta</taxon>
        <taxon>Embryophyta</taxon>
        <taxon>Tracheophyta</taxon>
        <taxon>Spermatophyta</taxon>
        <taxon>Magnoliopsida</taxon>
        <taxon>Liliopsida</taxon>
        <taxon>Asparagales</taxon>
        <taxon>Orchidaceae</taxon>
        <taxon>Epidendroideae</taxon>
        <taxon>Malaxideae</taxon>
        <taxon>Dendrobiinae</taxon>
        <taxon>Dendrobium</taxon>
    </lineage>
</organism>
<protein>
    <submittedName>
        <fullName evidence="2">Uncharacterized protein</fullName>
    </submittedName>
</protein>
<keyword evidence="3" id="KW-1185">Reference proteome</keyword>
<keyword evidence="1" id="KW-1133">Transmembrane helix</keyword>
<name>A0AAV7G3E2_DENCH</name>
<proteinExistence type="predicted"/>
<keyword evidence="1" id="KW-0472">Membrane</keyword>
<sequence>MKKGKKERVVRRVDWKSHAMDGDSLPSKEHLATLGQREMTWRERKEELLGFTATRAQPVRGDLKESHWEHHTLDFLVLRALTLDGDGGIYSDRGLRYEERKGRAFDQGKVEYYLAWATVGWMLVTSAGLLTRTFATWEYYDGFGRLGLCSERSRLFGIFLSHVDWRLYNGVRSAMRFAPLVTPISPSVVTTDVITIVANPHQHCCCHLNHPIVVVCHSLMILIYIISFPLAFQLRQVSREKENGACMSLGESGSENPSHDKSSIGKFIPADFLQKIKIETSFFWYEYQFFILQNFRRKCTAYFWQKIRRMISPDNCRLEHPVDNMLEISTVIFCQNIDMISSYNFSDG</sequence>